<comment type="similarity">
    <text evidence="2">Belongs to the peptidase S54 family.</text>
</comment>
<feature type="transmembrane region" description="Helical" evidence="7">
    <location>
        <begin position="171"/>
        <end position="188"/>
    </location>
</feature>
<keyword evidence="6 7" id="KW-0472">Membrane</keyword>
<evidence type="ECO:0000259" key="8">
    <source>
        <dbReference type="Pfam" id="PF01694"/>
    </source>
</evidence>
<dbReference type="PANTHER" id="PTHR43731:SF14">
    <property type="entry name" value="PRESENILIN-ASSOCIATED RHOMBOID-LIKE PROTEIN, MITOCHONDRIAL"/>
    <property type="match status" value="1"/>
</dbReference>
<evidence type="ECO:0000256" key="6">
    <source>
        <dbReference type="ARBA" id="ARBA00023136"/>
    </source>
</evidence>
<accession>A0A382CSN1</accession>
<dbReference type="PANTHER" id="PTHR43731">
    <property type="entry name" value="RHOMBOID PROTEASE"/>
    <property type="match status" value="1"/>
</dbReference>
<feature type="transmembrane region" description="Helical" evidence="7">
    <location>
        <begin position="52"/>
        <end position="70"/>
    </location>
</feature>
<feature type="transmembrane region" description="Helical" evidence="7">
    <location>
        <begin position="200"/>
        <end position="217"/>
    </location>
</feature>
<keyword evidence="3 7" id="KW-0812">Transmembrane</keyword>
<keyword evidence="4" id="KW-0378">Hydrolase</keyword>
<dbReference type="Gene3D" id="1.20.1540.10">
    <property type="entry name" value="Rhomboid-like"/>
    <property type="match status" value="1"/>
</dbReference>
<comment type="subcellular location">
    <subcellularLocation>
        <location evidence="1">Membrane</location>
        <topology evidence="1">Multi-pass membrane protein</topology>
    </subcellularLocation>
</comment>
<feature type="domain" description="Peptidase S54 rhomboid" evidence="8">
    <location>
        <begin position="108"/>
        <end position="236"/>
    </location>
</feature>
<dbReference type="GO" id="GO:0004252">
    <property type="term" value="F:serine-type endopeptidase activity"/>
    <property type="evidence" value="ECO:0007669"/>
    <property type="project" value="InterPro"/>
</dbReference>
<feature type="transmembrane region" description="Helical" evidence="7">
    <location>
        <begin position="251"/>
        <end position="268"/>
    </location>
</feature>
<keyword evidence="5 7" id="KW-1133">Transmembrane helix</keyword>
<reference evidence="9" key="1">
    <citation type="submission" date="2018-05" db="EMBL/GenBank/DDBJ databases">
        <authorList>
            <person name="Lanie J.A."/>
            <person name="Ng W.-L."/>
            <person name="Kazmierczak K.M."/>
            <person name="Andrzejewski T.M."/>
            <person name="Davidsen T.M."/>
            <person name="Wayne K.J."/>
            <person name="Tettelin H."/>
            <person name="Glass J.I."/>
            <person name="Rusch D."/>
            <person name="Podicherti R."/>
            <person name="Tsui H.-C.T."/>
            <person name="Winkler M.E."/>
        </authorList>
    </citation>
    <scope>NUCLEOTIDE SEQUENCE</scope>
</reference>
<feature type="transmembrane region" description="Helical" evidence="7">
    <location>
        <begin position="115"/>
        <end position="135"/>
    </location>
</feature>
<protein>
    <recommendedName>
        <fullName evidence="8">Peptidase S54 rhomboid domain-containing protein</fullName>
    </recommendedName>
</protein>
<evidence type="ECO:0000256" key="4">
    <source>
        <dbReference type="ARBA" id="ARBA00022801"/>
    </source>
</evidence>
<evidence type="ECO:0000256" key="5">
    <source>
        <dbReference type="ARBA" id="ARBA00022989"/>
    </source>
</evidence>
<dbReference type="AlphaFoldDB" id="A0A382CSN1"/>
<dbReference type="EMBL" id="UINC01035947">
    <property type="protein sequence ID" value="SVB29158.1"/>
    <property type="molecule type" value="Genomic_DNA"/>
</dbReference>
<dbReference type="InterPro" id="IPR035952">
    <property type="entry name" value="Rhomboid-like_sf"/>
</dbReference>
<feature type="transmembrane region" description="Helical" evidence="7">
    <location>
        <begin position="147"/>
        <end position="165"/>
    </location>
</feature>
<evidence type="ECO:0000256" key="7">
    <source>
        <dbReference type="SAM" id="Phobius"/>
    </source>
</evidence>
<evidence type="ECO:0000313" key="9">
    <source>
        <dbReference type="EMBL" id="SVB29158.1"/>
    </source>
</evidence>
<dbReference type="InterPro" id="IPR050925">
    <property type="entry name" value="Rhomboid_protease_S54"/>
</dbReference>
<dbReference type="Pfam" id="PF01694">
    <property type="entry name" value="Rhomboid"/>
    <property type="match status" value="1"/>
</dbReference>
<evidence type="ECO:0000256" key="3">
    <source>
        <dbReference type="ARBA" id="ARBA00022692"/>
    </source>
</evidence>
<dbReference type="GO" id="GO:0016020">
    <property type="term" value="C:membrane"/>
    <property type="evidence" value="ECO:0007669"/>
    <property type="project" value="UniProtKB-SubCell"/>
</dbReference>
<evidence type="ECO:0000256" key="2">
    <source>
        <dbReference type="ARBA" id="ARBA00009045"/>
    </source>
</evidence>
<gene>
    <name evidence="9" type="ORF">METZ01_LOCUS182012</name>
</gene>
<dbReference type="SUPFAM" id="SSF144091">
    <property type="entry name" value="Rhomboid-like"/>
    <property type="match status" value="1"/>
</dbReference>
<organism evidence="9">
    <name type="scientific">marine metagenome</name>
    <dbReference type="NCBI Taxonomy" id="408172"/>
    <lineage>
        <taxon>unclassified sequences</taxon>
        <taxon>metagenomes</taxon>
        <taxon>ecological metagenomes</taxon>
    </lineage>
</organism>
<name>A0A382CSN1_9ZZZZ</name>
<evidence type="ECO:0000256" key="1">
    <source>
        <dbReference type="ARBA" id="ARBA00004141"/>
    </source>
</evidence>
<proteinExistence type="inferred from homology"/>
<sequence length="276" mass="29686">MMRQAQGSIVCAQCNNLIGINEERCPFCGAWRPGLFGWAPVLRSVIGSRLDLITLIVGACVTLYALGLLLQPEALLQGQGLLSFLSPSGRALFQLGMTGGFAWELGWWWTLLTAIYLHGGLLHIFFNMYWIRILGPSATEVFGPARTFVLFNVSGAVGFLLSNLMSGGPTVGASGAIFGLMAALIVYGRKRGSSVITQQLWGYVIMIGILGFVMPGVNNWAHGGGFVGGWIIAHLMGFIDEQRESTSMITASLVLILMTGVGVVMSFVKTTELLGY</sequence>
<dbReference type="InterPro" id="IPR022764">
    <property type="entry name" value="Peptidase_S54_rhomboid_dom"/>
</dbReference>